<organism evidence="2 3">
    <name type="scientific">Massilia horti</name>
    <dbReference type="NCBI Taxonomy" id="2562153"/>
    <lineage>
        <taxon>Bacteria</taxon>
        <taxon>Pseudomonadati</taxon>
        <taxon>Pseudomonadota</taxon>
        <taxon>Betaproteobacteria</taxon>
        <taxon>Burkholderiales</taxon>
        <taxon>Oxalobacteraceae</taxon>
        <taxon>Telluria group</taxon>
        <taxon>Massilia</taxon>
    </lineage>
</organism>
<evidence type="ECO:0000256" key="1">
    <source>
        <dbReference type="SAM" id="Phobius"/>
    </source>
</evidence>
<reference evidence="2 3" key="1">
    <citation type="submission" date="2019-03" db="EMBL/GenBank/DDBJ databases">
        <title>Draft genome of Massilia hortus sp. nov., a novel bacterial species of the Oxalobacteraceae family.</title>
        <authorList>
            <person name="Peta V."/>
            <person name="Raths R."/>
            <person name="Bucking H."/>
        </authorList>
    </citation>
    <scope>NUCLEOTIDE SEQUENCE [LARGE SCALE GENOMIC DNA]</scope>
    <source>
        <strain evidence="2 3">ONC3</strain>
    </source>
</reference>
<comment type="caution">
    <text evidence="2">The sequence shown here is derived from an EMBL/GenBank/DDBJ whole genome shotgun (WGS) entry which is preliminary data.</text>
</comment>
<feature type="transmembrane region" description="Helical" evidence="1">
    <location>
        <begin position="138"/>
        <end position="160"/>
    </location>
</feature>
<dbReference type="InterPro" id="IPR058247">
    <property type="entry name" value="DUF1453"/>
</dbReference>
<evidence type="ECO:0008006" key="4">
    <source>
        <dbReference type="Google" id="ProtNLM"/>
    </source>
</evidence>
<proteinExistence type="predicted"/>
<feature type="transmembrane region" description="Helical" evidence="1">
    <location>
        <begin position="6"/>
        <end position="21"/>
    </location>
</feature>
<feature type="transmembrane region" description="Helical" evidence="1">
    <location>
        <begin position="33"/>
        <end position="50"/>
    </location>
</feature>
<dbReference type="EMBL" id="SPUM01000128">
    <property type="protein sequence ID" value="TFW29224.1"/>
    <property type="molecule type" value="Genomic_DNA"/>
</dbReference>
<dbReference type="RefSeq" id="WP_135191282.1">
    <property type="nucleotide sequence ID" value="NZ_SPUM01000128.1"/>
</dbReference>
<protein>
    <recommendedName>
        <fullName evidence="4">DUF1453 domain-containing protein</fullName>
    </recommendedName>
</protein>
<gene>
    <name evidence="2" type="ORF">E4O92_19275</name>
</gene>
<dbReference type="OrthoDB" id="8703297at2"/>
<feature type="transmembrane region" description="Helical" evidence="1">
    <location>
        <begin position="62"/>
        <end position="81"/>
    </location>
</feature>
<accession>A0A4Y9SVI4</accession>
<keyword evidence="1" id="KW-1133">Transmembrane helix</keyword>
<keyword evidence="1" id="KW-0472">Membrane</keyword>
<evidence type="ECO:0000313" key="2">
    <source>
        <dbReference type="EMBL" id="TFW29224.1"/>
    </source>
</evidence>
<evidence type="ECO:0000313" key="3">
    <source>
        <dbReference type="Proteomes" id="UP000297258"/>
    </source>
</evidence>
<keyword evidence="1" id="KW-0812">Transmembrane</keyword>
<feature type="transmembrane region" description="Helical" evidence="1">
    <location>
        <begin position="101"/>
        <end position="118"/>
    </location>
</feature>
<dbReference type="Pfam" id="PF07301">
    <property type="entry name" value="DUF1453"/>
    <property type="match status" value="1"/>
</dbReference>
<keyword evidence="3" id="KW-1185">Reference proteome</keyword>
<dbReference type="AlphaFoldDB" id="A0A4Y9SVI4"/>
<sequence length="172" mass="19016">MSLITLALILLAPVLVWRIYTRLKAQMVRQRSILSRHYTGILVFGAMLLVPMSEVLTTRPFSLAALAAGALAGIGLGSYALRVTRFEETEEGPFFTPYQRLGLAAALVLVARVLYIGADIYIKKGTGEASPGFTDSPLTMFCVGLTAAYFCTYSTGLMRWRRRLDKAIREMK</sequence>
<dbReference type="Proteomes" id="UP000297258">
    <property type="component" value="Unassembled WGS sequence"/>
</dbReference>
<name>A0A4Y9SVI4_9BURK</name>